<dbReference type="RefSeq" id="WP_140235396.1">
    <property type="nucleotide sequence ID" value="NZ_CP041036.1"/>
</dbReference>
<feature type="chain" id="PRO_5021252913" evidence="13">
    <location>
        <begin position="24"/>
        <end position="680"/>
    </location>
</feature>
<evidence type="ECO:0000313" key="16">
    <source>
        <dbReference type="EMBL" id="QDE32989.1"/>
    </source>
</evidence>
<keyword evidence="6 13" id="KW-0732">Signal</keyword>
<evidence type="ECO:0000256" key="12">
    <source>
        <dbReference type="RuleBase" id="RU003357"/>
    </source>
</evidence>
<feature type="signal peptide" evidence="13">
    <location>
        <begin position="1"/>
        <end position="23"/>
    </location>
</feature>
<keyword evidence="17" id="KW-1185">Reference proteome</keyword>
<dbReference type="Gene3D" id="2.170.130.10">
    <property type="entry name" value="TonB-dependent receptor, plug domain"/>
    <property type="match status" value="1"/>
</dbReference>
<evidence type="ECO:0000256" key="5">
    <source>
        <dbReference type="ARBA" id="ARBA00022692"/>
    </source>
</evidence>
<dbReference type="InterPro" id="IPR036942">
    <property type="entry name" value="Beta-barrel_TonB_sf"/>
</dbReference>
<dbReference type="PANTHER" id="PTHR30069">
    <property type="entry name" value="TONB-DEPENDENT OUTER MEMBRANE RECEPTOR"/>
    <property type="match status" value="1"/>
</dbReference>
<keyword evidence="5 11" id="KW-0812">Transmembrane</keyword>
<evidence type="ECO:0000256" key="10">
    <source>
        <dbReference type="ARBA" id="ARBA00023237"/>
    </source>
</evidence>
<feature type="domain" description="TonB-dependent receptor-like beta-barrel" evidence="14">
    <location>
        <begin position="265"/>
        <end position="649"/>
    </location>
</feature>
<evidence type="ECO:0000256" key="6">
    <source>
        <dbReference type="ARBA" id="ARBA00022729"/>
    </source>
</evidence>
<evidence type="ECO:0000313" key="17">
    <source>
        <dbReference type="Proteomes" id="UP000319809"/>
    </source>
</evidence>
<evidence type="ECO:0000256" key="9">
    <source>
        <dbReference type="ARBA" id="ARBA00023170"/>
    </source>
</evidence>
<dbReference type="CDD" id="cd01347">
    <property type="entry name" value="ligand_gated_channel"/>
    <property type="match status" value="1"/>
</dbReference>
<dbReference type="Gene3D" id="2.40.170.20">
    <property type="entry name" value="TonB-dependent receptor, beta-barrel domain"/>
    <property type="match status" value="1"/>
</dbReference>
<keyword evidence="9 16" id="KW-0675">Receptor</keyword>
<name>A0A4Y5YKG9_9GAMM</name>
<dbReference type="GO" id="GO:0044718">
    <property type="term" value="P:siderophore transmembrane transport"/>
    <property type="evidence" value="ECO:0007669"/>
    <property type="project" value="TreeGrafter"/>
</dbReference>
<evidence type="ECO:0000259" key="14">
    <source>
        <dbReference type="Pfam" id="PF00593"/>
    </source>
</evidence>
<dbReference type="KEGG" id="spol:FH971_19670"/>
<sequence>MLKLKVTFLATLFVFIVSFTAIATESNSLDLSLQELMNVEVTSVSKQKQPLSNSPAAIYVVTSESIRRSGATSIPQALRDVPGLHVAQIDSQKWAIGSRGFNGRYNNKLLVLMDGRTLYSPAFSGVYWEVQDTLMADIERIEVIRGPSAAMWGANAVNGVINIITKHSADTLGGYAELGAGDYEQGFAGFRYGSTMSDKVTSRVYLKGHERDSFELDPNDLENDLLAPFADAGKDNSWKYLQLGGRIDIQLETDTSLTVSSDFYTSKMQQAPNIASTEAPLYREFYTDEVTNDGFNLLSKYTKALSATSEYSVQAYYDYTSRDEDLYDLRSDTFDIDFQHQLIIGQNHNIVWGLGYRYIQDEVDSRLRTFLTSSESTQTNTDLWSAFISDEIMLIKDELWLTLASRFEHNDYTGLEVQPNIRLMWQLDAKNNVWTSIARAIRTPSRLEDNISVNALNIPPSDVSPLVKVWVSGSDNFESEEIISYEVGYRFMPVSQWSFDTSVFYNNYDQLRRTSIGATDFSTYPNYISQYTVFENGDDGYNYGVELSSLWVASDTLQLRVNYSFIKSEFGDNLGQNTDAPEHMLSTIIDWNIIDDIDVNFVWRFIDDTIVISENNTSEKTIERYNSVDIGVSWDITPDVTLSAYGKNLLHPAHLEYEGESLQFPYRVGPSYYLKATLIF</sequence>
<comment type="subcellular location">
    <subcellularLocation>
        <location evidence="1 11">Cell outer membrane</location>
        <topology evidence="1 11">Multi-pass membrane protein</topology>
    </subcellularLocation>
</comment>
<dbReference type="Pfam" id="PF00593">
    <property type="entry name" value="TonB_dep_Rec_b-barrel"/>
    <property type="match status" value="1"/>
</dbReference>
<protein>
    <submittedName>
        <fullName evidence="16">TonB-dependent receptor</fullName>
    </submittedName>
</protein>
<dbReference type="InterPro" id="IPR012910">
    <property type="entry name" value="Plug_dom"/>
</dbReference>
<dbReference type="Pfam" id="PF07715">
    <property type="entry name" value="Plug"/>
    <property type="match status" value="1"/>
</dbReference>
<dbReference type="GO" id="GO:0015344">
    <property type="term" value="F:siderophore uptake transmembrane transporter activity"/>
    <property type="evidence" value="ECO:0007669"/>
    <property type="project" value="TreeGrafter"/>
</dbReference>
<evidence type="ECO:0000256" key="2">
    <source>
        <dbReference type="ARBA" id="ARBA00008143"/>
    </source>
</evidence>
<proteinExistence type="inferred from homology"/>
<evidence type="ECO:0000256" key="11">
    <source>
        <dbReference type="PROSITE-ProRule" id="PRU01360"/>
    </source>
</evidence>
<evidence type="ECO:0000256" key="3">
    <source>
        <dbReference type="ARBA" id="ARBA00022448"/>
    </source>
</evidence>
<dbReference type="AlphaFoldDB" id="A0A4Y5YKG9"/>
<keyword evidence="4 11" id="KW-1134">Transmembrane beta strand</keyword>
<keyword evidence="10 11" id="KW-0998">Cell outer membrane</keyword>
<keyword evidence="8 11" id="KW-0472">Membrane</keyword>
<feature type="domain" description="TonB-dependent receptor plug" evidence="15">
    <location>
        <begin position="51"/>
        <end position="160"/>
    </location>
</feature>
<dbReference type="Proteomes" id="UP000319809">
    <property type="component" value="Chromosome"/>
</dbReference>
<dbReference type="InterPro" id="IPR039426">
    <property type="entry name" value="TonB-dep_rcpt-like"/>
</dbReference>
<dbReference type="PROSITE" id="PS52016">
    <property type="entry name" value="TONB_DEPENDENT_REC_3"/>
    <property type="match status" value="1"/>
</dbReference>
<dbReference type="GO" id="GO:0009279">
    <property type="term" value="C:cell outer membrane"/>
    <property type="evidence" value="ECO:0007669"/>
    <property type="project" value="UniProtKB-SubCell"/>
</dbReference>
<organism evidence="16 17">
    <name type="scientific">Shewanella polaris</name>
    <dbReference type="NCBI Taxonomy" id="2588449"/>
    <lineage>
        <taxon>Bacteria</taxon>
        <taxon>Pseudomonadati</taxon>
        <taxon>Pseudomonadota</taxon>
        <taxon>Gammaproteobacteria</taxon>
        <taxon>Alteromonadales</taxon>
        <taxon>Shewanellaceae</taxon>
        <taxon>Shewanella</taxon>
    </lineage>
</organism>
<dbReference type="SUPFAM" id="SSF56935">
    <property type="entry name" value="Porins"/>
    <property type="match status" value="1"/>
</dbReference>
<dbReference type="InterPro" id="IPR037066">
    <property type="entry name" value="Plug_dom_sf"/>
</dbReference>
<evidence type="ECO:0000256" key="13">
    <source>
        <dbReference type="SAM" id="SignalP"/>
    </source>
</evidence>
<dbReference type="InterPro" id="IPR000531">
    <property type="entry name" value="Beta-barrel_TonB"/>
</dbReference>
<evidence type="ECO:0000256" key="1">
    <source>
        <dbReference type="ARBA" id="ARBA00004571"/>
    </source>
</evidence>
<keyword evidence="3 11" id="KW-0813">Transport</keyword>
<accession>A0A4Y5YKG9</accession>
<evidence type="ECO:0000256" key="4">
    <source>
        <dbReference type="ARBA" id="ARBA00022452"/>
    </source>
</evidence>
<keyword evidence="7 12" id="KW-0798">TonB box</keyword>
<comment type="similarity">
    <text evidence="2">Belongs to the TonB-dependent receptor family. Hemoglobin/haptoglobin binding protein subfamily.</text>
</comment>
<gene>
    <name evidence="16" type="ORF">FH971_19670</name>
</gene>
<evidence type="ECO:0000256" key="7">
    <source>
        <dbReference type="ARBA" id="ARBA00023077"/>
    </source>
</evidence>
<evidence type="ECO:0000259" key="15">
    <source>
        <dbReference type="Pfam" id="PF07715"/>
    </source>
</evidence>
<dbReference type="PANTHER" id="PTHR30069:SF29">
    <property type="entry name" value="HEMOGLOBIN AND HEMOGLOBIN-HAPTOGLOBIN-BINDING PROTEIN 1-RELATED"/>
    <property type="match status" value="1"/>
</dbReference>
<dbReference type="EMBL" id="CP041036">
    <property type="protein sequence ID" value="QDE32989.1"/>
    <property type="molecule type" value="Genomic_DNA"/>
</dbReference>
<reference evidence="16 17" key="1">
    <citation type="submission" date="2019-06" db="EMBL/GenBank/DDBJ databases">
        <title>The genome of Shewanella sp. SM1901.</title>
        <authorList>
            <person name="Cha Q."/>
        </authorList>
    </citation>
    <scope>NUCLEOTIDE SEQUENCE [LARGE SCALE GENOMIC DNA]</scope>
    <source>
        <strain evidence="16 17">SM1901</strain>
    </source>
</reference>
<evidence type="ECO:0000256" key="8">
    <source>
        <dbReference type="ARBA" id="ARBA00023136"/>
    </source>
</evidence>